<comment type="caution">
    <text evidence="1">The sequence shown here is derived from an EMBL/GenBank/DDBJ whole genome shotgun (WGS) entry which is preliminary data.</text>
</comment>
<evidence type="ECO:0000313" key="1">
    <source>
        <dbReference type="EMBL" id="KAK3771529.1"/>
    </source>
</evidence>
<accession>A0AAE0ZL85</accession>
<dbReference type="Proteomes" id="UP001283361">
    <property type="component" value="Unassembled WGS sequence"/>
</dbReference>
<dbReference type="EMBL" id="JAWDGP010003725">
    <property type="protein sequence ID" value="KAK3771529.1"/>
    <property type="molecule type" value="Genomic_DNA"/>
</dbReference>
<name>A0AAE0ZL85_9GAST</name>
<dbReference type="AlphaFoldDB" id="A0AAE0ZL85"/>
<gene>
    <name evidence="1" type="ORF">RRG08_014889</name>
</gene>
<reference evidence="1" key="1">
    <citation type="journal article" date="2023" name="G3 (Bethesda)">
        <title>A reference genome for the long-term kleptoplast-retaining sea slug Elysia crispata morphotype clarki.</title>
        <authorList>
            <person name="Eastman K.E."/>
            <person name="Pendleton A.L."/>
            <person name="Shaikh M.A."/>
            <person name="Suttiyut T."/>
            <person name="Ogas R."/>
            <person name="Tomko P."/>
            <person name="Gavelis G."/>
            <person name="Widhalm J.R."/>
            <person name="Wisecaver J.H."/>
        </authorList>
    </citation>
    <scope>NUCLEOTIDE SEQUENCE</scope>
    <source>
        <strain evidence="1">ECLA1</strain>
    </source>
</reference>
<protein>
    <submittedName>
        <fullName evidence="1">Uncharacterized protein</fullName>
    </submittedName>
</protein>
<sequence length="76" mass="8276">MCVELEDLTSQQALDLGIGENHREQGQVNSEDAPAVPTCSQPKRLSLPGPYGLAHCRGETRCLTPTPRVVSFGWQV</sequence>
<keyword evidence="2" id="KW-1185">Reference proteome</keyword>
<proteinExistence type="predicted"/>
<organism evidence="1 2">
    <name type="scientific">Elysia crispata</name>
    <name type="common">lettuce slug</name>
    <dbReference type="NCBI Taxonomy" id="231223"/>
    <lineage>
        <taxon>Eukaryota</taxon>
        <taxon>Metazoa</taxon>
        <taxon>Spiralia</taxon>
        <taxon>Lophotrochozoa</taxon>
        <taxon>Mollusca</taxon>
        <taxon>Gastropoda</taxon>
        <taxon>Heterobranchia</taxon>
        <taxon>Euthyneura</taxon>
        <taxon>Panpulmonata</taxon>
        <taxon>Sacoglossa</taxon>
        <taxon>Placobranchoidea</taxon>
        <taxon>Plakobranchidae</taxon>
        <taxon>Elysia</taxon>
    </lineage>
</organism>
<evidence type="ECO:0000313" key="2">
    <source>
        <dbReference type="Proteomes" id="UP001283361"/>
    </source>
</evidence>